<dbReference type="InterPro" id="IPR050951">
    <property type="entry name" value="Retrovirus_Pol_polyprotein"/>
</dbReference>
<dbReference type="Proteomes" id="UP001151760">
    <property type="component" value="Unassembled WGS sequence"/>
</dbReference>
<keyword evidence="3" id="KW-1185">Reference proteome</keyword>
<reference evidence="2" key="2">
    <citation type="submission" date="2022-01" db="EMBL/GenBank/DDBJ databases">
        <authorList>
            <person name="Yamashiro T."/>
            <person name="Shiraishi A."/>
            <person name="Satake H."/>
            <person name="Nakayama K."/>
        </authorList>
    </citation>
    <scope>NUCLEOTIDE SEQUENCE</scope>
</reference>
<reference evidence="2" key="1">
    <citation type="journal article" date="2022" name="Int. J. Mol. Sci.">
        <title>Draft Genome of Tanacetum Coccineum: Genomic Comparison of Closely Related Tanacetum-Family Plants.</title>
        <authorList>
            <person name="Yamashiro T."/>
            <person name="Shiraishi A."/>
            <person name="Nakayama K."/>
            <person name="Satake H."/>
        </authorList>
    </citation>
    <scope>NUCLEOTIDE SEQUENCE</scope>
</reference>
<dbReference type="Gene3D" id="3.30.420.10">
    <property type="entry name" value="Ribonuclease H-like superfamily/Ribonuclease H"/>
    <property type="match status" value="1"/>
</dbReference>
<organism evidence="2 3">
    <name type="scientific">Tanacetum coccineum</name>
    <dbReference type="NCBI Taxonomy" id="301880"/>
    <lineage>
        <taxon>Eukaryota</taxon>
        <taxon>Viridiplantae</taxon>
        <taxon>Streptophyta</taxon>
        <taxon>Embryophyta</taxon>
        <taxon>Tracheophyta</taxon>
        <taxon>Spermatophyta</taxon>
        <taxon>Magnoliopsida</taxon>
        <taxon>eudicotyledons</taxon>
        <taxon>Gunneridae</taxon>
        <taxon>Pentapetalae</taxon>
        <taxon>asterids</taxon>
        <taxon>campanulids</taxon>
        <taxon>Asterales</taxon>
        <taxon>Asteraceae</taxon>
        <taxon>Asteroideae</taxon>
        <taxon>Anthemideae</taxon>
        <taxon>Anthemidinae</taxon>
        <taxon>Tanacetum</taxon>
    </lineage>
</organism>
<keyword evidence="2" id="KW-0808">Transferase</keyword>
<dbReference type="InterPro" id="IPR001584">
    <property type="entry name" value="Integrase_cat-core"/>
</dbReference>
<evidence type="ECO:0000313" key="2">
    <source>
        <dbReference type="EMBL" id="GJT74902.1"/>
    </source>
</evidence>
<dbReference type="PANTHER" id="PTHR37984">
    <property type="entry name" value="PROTEIN CBG26694"/>
    <property type="match status" value="1"/>
</dbReference>
<evidence type="ECO:0000313" key="3">
    <source>
        <dbReference type="Proteomes" id="UP001151760"/>
    </source>
</evidence>
<accession>A0ABQ5GJ42</accession>
<dbReference type="GO" id="GO:0003964">
    <property type="term" value="F:RNA-directed DNA polymerase activity"/>
    <property type="evidence" value="ECO:0007669"/>
    <property type="project" value="UniProtKB-KW"/>
</dbReference>
<feature type="domain" description="Integrase catalytic" evidence="1">
    <location>
        <begin position="1"/>
        <end position="72"/>
    </location>
</feature>
<proteinExistence type="predicted"/>
<dbReference type="EMBL" id="BQNB010018481">
    <property type="protein sequence ID" value="GJT74902.1"/>
    <property type="molecule type" value="Genomic_DNA"/>
</dbReference>
<keyword evidence="2" id="KW-0695">RNA-directed DNA polymerase</keyword>
<dbReference type="PROSITE" id="PS50994">
    <property type="entry name" value="INTEGRASE"/>
    <property type="match status" value="1"/>
</dbReference>
<dbReference type="SUPFAM" id="SSF53098">
    <property type="entry name" value="Ribonuclease H-like"/>
    <property type="match status" value="1"/>
</dbReference>
<name>A0ABQ5GJ42_9ASTR</name>
<dbReference type="PANTHER" id="PTHR37984:SF5">
    <property type="entry name" value="PROTEIN NYNRIN-LIKE"/>
    <property type="match status" value="1"/>
</dbReference>
<keyword evidence="2" id="KW-0548">Nucleotidyltransferase</keyword>
<evidence type="ECO:0000259" key="1">
    <source>
        <dbReference type="PROSITE" id="PS50994"/>
    </source>
</evidence>
<dbReference type="InterPro" id="IPR012337">
    <property type="entry name" value="RNaseH-like_sf"/>
</dbReference>
<dbReference type="InterPro" id="IPR036397">
    <property type="entry name" value="RNaseH_sf"/>
</dbReference>
<protein>
    <submittedName>
        <fullName evidence="2">Reverse transcriptase domain-containing protein</fullName>
    </submittedName>
</protein>
<sequence length="143" mass="16756">MEKLTRLYLKEIVCRHGVPVSIISDQDRHFTSNFWRLLQKALGTNLDMSTAYRPQTVGQSERTIQTLEDMLRACVIDFGNHFRMSHVGYEFCCLKEDFERQSPTEHHLLKNFVGDFTLKLSVWDTTRYKVIFDLLFSNGTHGH</sequence>
<gene>
    <name evidence="2" type="ORF">Tco_1041627</name>
</gene>
<comment type="caution">
    <text evidence="2">The sequence shown here is derived from an EMBL/GenBank/DDBJ whole genome shotgun (WGS) entry which is preliminary data.</text>
</comment>